<dbReference type="RefSeq" id="WP_231915057.1">
    <property type="nucleotide sequence ID" value="NZ_CP096563.1"/>
</dbReference>
<dbReference type="EMBL" id="CP096563">
    <property type="protein sequence ID" value="UPU43809.1"/>
    <property type="molecule type" value="Genomic_DNA"/>
</dbReference>
<gene>
    <name evidence="3" type="ORF">M0639_03695</name>
</gene>
<accession>A0AB38RGN4</accession>
<feature type="region of interest" description="Disordered" evidence="1">
    <location>
        <begin position="187"/>
        <end position="238"/>
    </location>
</feature>
<organism evidence="3 4">
    <name type="scientific">Rhodococcus qingshengii JCM 15477</name>
    <dbReference type="NCBI Taxonomy" id="1303681"/>
    <lineage>
        <taxon>Bacteria</taxon>
        <taxon>Bacillati</taxon>
        <taxon>Actinomycetota</taxon>
        <taxon>Actinomycetes</taxon>
        <taxon>Mycobacteriales</taxon>
        <taxon>Nocardiaceae</taxon>
        <taxon>Rhodococcus</taxon>
        <taxon>Rhodococcus erythropolis group</taxon>
    </lineage>
</organism>
<dbReference type="Proteomes" id="UP000831484">
    <property type="component" value="Chromosome"/>
</dbReference>
<feature type="signal peptide" evidence="2">
    <location>
        <begin position="1"/>
        <end position="37"/>
    </location>
</feature>
<proteinExistence type="predicted"/>
<name>A0AB38RGN4_RHOSG</name>
<feature type="chain" id="PRO_5044223588" evidence="2">
    <location>
        <begin position="38"/>
        <end position="238"/>
    </location>
</feature>
<protein>
    <submittedName>
        <fullName evidence="3">Uncharacterized protein</fullName>
    </submittedName>
</protein>
<evidence type="ECO:0000313" key="4">
    <source>
        <dbReference type="Proteomes" id="UP000831484"/>
    </source>
</evidence>
<sequence length="238" mass="23415">MAKFGSRNRNLSTVGVGLGVIALAVGASALGAGVATAETATSGAYTFTRTVDNASPKVGDTITYTTVSSKNGLEGYVNRLTEIHAGCLEFVPGSAKISKLMGGLPGLGGVMKETVETPNASQSTATTKVFTSNGWYNNSKNPITMKTSYVVKCDPGTYGSGLTVDATLMGGGAGTSASFPEMGPAIVVQTTDPTGPGTDPGTDPGTNPGTNPGTGGGTGSLGSLSGGLGSLSGLFGSS</sequence>
<keyword evidence="2" id="KW-0732">Signal</keyword>
<dbReference type="AlphaFoldDB" id="A0AB38RGN4"/>
<evidence type="ECO:0000256" key="2">
    <source>
        <dbReference type="SAM" id="SignalP"/>
    </source>
</evidence>
<evidence type="ECO:0000313" key="3">
    <source>
        <dbReference type="EMBL" id="UPU43809.1"/>
    </source>
</evidence>
<keyword evidence="4" id="KW-1185">Reference proteome</keyword>
<reference evidence="4" key="1">
    <citation type="journal article" date="2022" name="Environ. Microbiol.">
        <title>Functional analysis, diversity, and distribution of carbendazim hydrolases MheI and CbmA, responsible for the initial step in carbendazim degradation.</title>
        <authorList>
            <person name="Zhang M."/>
            <person name="Bai X."/>
            <person name="Li Q."/>
            <person name="Zhang L."/>
            <person name="Zhu Q."/>
            <person name="Gao S."/>
            <person name="Ke Z."/>
            <person name="Jiang M."/>
            <person name="Hu J."/>
            <person name="Qiu J."/>
            <person name="Hong Q."/>
        </authorList>
    </citation>
    <scope>NUCLEOTIDE SEQUENCE [LARGE SCALE GENOMIC DNA]</scope>
    <source>
        <strain evidence="4">djl-6</strain>
    </source>
</reference>
<evidence type="ECO:0000256" key="1">
    <source>
        <dbReference type="SAM" id="MobiDB-lite"/>
    </source>
</evidence>
<feature type="compositionally biased region" description="Gly residues" evidence="1">
    <location>
        <begin position="212"/>
        <end position="230"/>
    </location>
</feature>
<feature type="compositionally biased region" description="Low complexity" evidence="1">
    <location>
        <begin position="190"/>
        <end position="211"/>
    </location>
</feature>